<comment type="caution">
    <text evidence="7">The sequence shown here is derived from an EMBL/GenBank/DDBJ whole genome shotgun (WGS) entry which is preliminary data.</text>
</comment>
<feature type="active site" evidence="4">
    <location>
        <position position="190"/>
    </location>
</feature>
<evidence type="ECO:0000256" key="2">
    <source>
        <dbReference type="ARBA" id="ARBA00023002"/>
    </source>
</evidence>
<evidence type="ECO:0000259" key="5">
    <source>
        <dbReference type="Pfam" id="PF03446"/>
    </source>
</evidence>
<dbReference type="Pfam" id="PF03446">
    <property type="entry name" value="NAD_binding_2"/>
    <property type="match status" value="1"/>
</dbReference>
<dbReference type="InterPro" id="IPR006115">
    <property type="entry name" value="6PGDH_NADP-bd"/>
</dbReference>
<keyword evidence="3" id="KW-0520">NAD</keyword>
<organism evidence="7 8">
    <name type="scientific">Companilactobacillus tucceti DSM 20183</name>
    <dbReference type="NCBI Taxonomy" id="1423811"/>
    <lineage>
        <taxon>Bacteria</taxon>
        <taxon>Bacillati</taxon>
        <taxon>Bacillota</taxon>
        <taxon>Bacilli</taxon>
        <taxon>Lactobacillales</taxon>
        <taxon>Lactobacillaceae</taxon>
        <taxon>Companilactobacillus</taxon>
    </lineage>
</organism>
<dbReference type="Gene3D" id="3.40.50.720">
    <property type="entry name" value="NAD(P)-binding Rossmann-like Domain"/>
    <property type="match status" value="1"/>
</dbReference>
<keyword evidence="2" id="KW-0560">Oxidoreductase</keyword>
<dbReference type="InterPro" id="IPR008927">
    <property type="entry name" value="6-PGluconate_DH-like_C_sf"/>
</dbReference>
<dbReference type="InterPro" id="IPR036291">
    <property type="entry name" value="NAD(P)-bd_dom_sf"/>
</dbReference>
<dbReference type="GO" id="GO:0050661">
    <property type="term" value="F:NADP binding"/>
    <property type="evidence" value="ECO:0007669"/>
    <property type="project" value="InterPro"/>
</dbReference>
<dbReference type="Gene3D" id="1.10.1040.10">
    <property type="entry name" value="N-(1-d-carboxylethyl)-l-norvaline Dehydrogenase, domain 2"/>
    <property type="match status" value="1"/>
</dbReference>
<dbReference type="PIRSF" id="PIRSF000103">
    <property type="entry name" value="HIBADH"/>
    <property type="match status" value="1"/>
</dbReference>
<evidence type="ECO:0000259" key="6">
    <source>
        <dbReference type="Pfam" id="PF14833"/>
    </source>
</evidence>
<dbReference type="EMBL" id="AZDG01000014">
    <property type="protein sequence ID" value="KRK64236.1"/>
    <property type="molecule type" value="Genomic_DNA"/>
</dbReference>
<evidence type="ECO:0000313" key="8">
    <source>
        <dbReference type="Proteomes" id="UP000050929"/>
    </source>
</evidence>
<accession>A0A0R1IZ75</accession>
<dbReference type="InterPro" id="IPR015815">
    <property type="entry name" value="HIBADH-related"/>
</dbReference>
<dbReference type="PANTHER" id="PTHR43060:SF15">
    <property type="entry name" value="3-HYDROXYISOBUTYRATE DEHYDROGENASE-LIKE 1, MITOCHONDRIAL-RELATED"/>
    <property type="match status" value="1"/>
</dbReference>
<evidence type="ECO:0000313" key="7">
    <source>
        <dbReference type="EMBL" id="KRK64236.1"/>
    </source>
</evidence>
<reference evidence="7 8" key="1">
    <citation type="journal article" date="2015" name="Genome Announc.">
        <title>Expanding the biotechnology potential of lactobacilli through comparative genomics of 213 strains and associated genera.</title>
        <authorList>
            <person name="Sun Z."/>
            <person name="Harris H.M."/>
            <person name="McCann A."/>
            <person name="Guo C."/>
            <person name="Argimon S."/>
            <person name="Zhang W."/>
            <person name="Yang X."/>
            <person name="Jeffery I.B."/>
            <person name="Cooney J.C."/>
            <person name="Kagawa T.F."/>
            <person name="Liu W."/>
            <person name="Song Y."/>
            <person name="Salvetti E."/>
            <person name="Wrobel A."/>
            <person name="Rasinkangas P."/>
            <person name="Parkhill J."/>
            <person name="Rea M.C."/>
            <person name="O'Sullivan O."/>
            <person name="Ritari J."/>
            <person name="Douillard F.P."/>
            <person name="Paul Ross R."/>
            <person name="Yang R."/>
            <person name="Briner A.E."/>
            <person name="Felis G.E."/>
            <person name="de Vos W.M."/>
            <person name="Barrangou R."/>
            <person name="Klaenhammer T.R."/>
            <person name="Caufield P.W."/>
            <person name="Cui Y."/>
            <person name="Zhang H."/>
            <person name="O'Toole P.W."/>
        </authorList>
    </citation>
    <scope>NUCLEOTIDE SEQUENCE [LARGE SCALE GENOMIC DNA]</scope>
    <source>
        <strain evidence="7 8">DSM 20183</strain>
    </source>
</reference>
<sequence>MNQIDYILYIIELSGGRKMQKIGFIGTGVMGSGIINNLLKANYQVSIYTRTESKAEPLIKKGAKWYNSPKEVVENADIIFSMVGFPKDVEDVYFNSEKGIFKDLKSNQTIVDMTTSTPTLAKKIGEKAEEIGALALDAPVSGGDVGARDGKLTIMVGGSKKAFDELQPIFEIIGKSNHYFGTYGAGQHAKMANQIMIAGTMTGMTEMLVYAKAANLDLPSIIKTVSGGSGDNWSLENYAPRILDSDFKPGFFSKHFLKDLRIAIDESEKMKLNLPATQKAKELYEKLVDEKDLGNDGTQALVKLWW</sequence>
<dbReference type="GO" id="GO:0051287">
    <property type="term" value="F:NAD binding"/>
    <property type="evidence" value="ECO:0007669"/>
    <property type="project" value="InterPro"/>
</dbReference>
<dbReference type="Pfam" id="PF14833">
    <property type="entry name" value="NAD_binding_11"/>
    <property type="match status" value="1"/>
</dbReference>
<comment type="similarity">
    <text evidence="1">Belongs to the HIBADH-related family.</text>
</comment>
<dbReference type="InterPro" id="IPR013328">
    <property type="entry name" value="6PGD_dom2"/>
</dbReference>
<dbReference type="PANTHER" id="PTHR43060">
    <property type="entry name" value="3-HYDROXYISOBUTYRATE DEHYDROGENASE-LIKE 1, MITOCHONDRIAL-RELATED"/>
    <property type="match status" value="1"/>
</dbReference>
<proteinExistence type="inferred from homology"/>
<feature type="domain" description="6-phosphogluconate dehydrogenase NADP-binding" evidence="5">
    <location>
        <begin position="21"/>
        <end position="179"/>
    </location>
</feature>
<keyword evidence="8" id="KW-1185">Reference proteome</keyword>
<feature type="domain" description="3-hydroxyisobutyrate dehydrogenase-like NAD-binding" evidence="6">
    <location>
        <begin position="184"/>
        <end position="304"/>
    </location>
</feature>
<dbReference type="GO" id="GO:0016491">
    <property type="term" value="F:oxidoreductase activity"/>
    <property type="evidence" value="ECO:0007669"/>
    <property type="project" value="UniProtKB-KW"/>
</dbReference>
<dbReference type="SUPFAM" id="SSF48179">
    <property type="entry name" value="6-phosphogluconate dehydrogenase C-terminal domain-like"/>
    <property type="match status" value="1"/>
</dbReference>
<evidence type="ECO:0000256" key="4">
    <source>
        <dbReference type="PIRSR" id="PIRSR000103-1"/>
    </source>
</evidence>
<evidence type="ECO:0000256" key="1">
    <source>
        <dbReference type="ARBA" id="ARBA00009080"/>
    </source>
</evidence>
<dbReference type="SUPFAM" id="SSF51735">
    <property type="entry name" value="NAD(P)-binding Rossmann-fold domains"/>
    <property type="match status" value="1"/>
</dbReference>
<dbReference type="PATRIC" id="fig|1423811.3.peg.556"/>
<dbReference type="STRING" id="1423811.FC72_GL000548"/>
<gene>
    <name evidence="7" type="ORF">FC72_GL000548</name>
</gene>
<dbReference type="InterPro" id="IPR029154">
    <property type="entry name" value="HIBADH-like_NADP-bd"/>
</dbReference>
<name>A0A0R1IZ75_9LACO</name>
<dbReference type="Proteomes" id="UP000050929">
    <property type="component" value="Unassembled WGS sequence"/>
</dbReference>
<dbReference type="AlphaFoldDB" id="A0A0R1IZ75"/>
<evidence type="ECO:0000256" key="3">
    <source>
        <dbReference type="ARBA" id="ARBA00023027"/>
    </source>
</evidence>
<protein>
    <submittedName>
        <fullName evidence="7">3-hydroxyisobutyrate dehydrogenase related beta-hydroxyacid dehydrogenase</fullName>
    </submittedName>
</protein>